<comment type="catalytic activity">
    <reaction evidence="8">
        <text>N-terminal L-seryl-L-prolyl-L-lysyl-[protein] + 3 S-adenosyl-L-methionine = N-terminal N,N,N-trimethyl-L-seryl-L-prolyl-L-lysyl-[protein] + 3 S-adenosyl-L-homocysteine + 3 H(+)</text>
        <dbReference type="Rhea" id="RHEA:54724"/>
        <dbReference type="Rhea" id="RHEA-COMP:13789"/>
        <dbReference type="Rhea" id="RHEA-COMP:13973"/>
        <dbReference type="ChEBI" id="CHEBI:15378"/>
        <dbReference type="ChEBI" id="CHEBI:57856"/>
        <dbReference type="ChEBI" id="CHEBI:59789"/>
        <dbReference type="ChEBI" id="CHEBI:138061"/>
        <dbReference type="ChEBI" id="CHEBI:138317"/>
        <dbReference type="EC" id="2.1.1.244"/>
    </reaction>
</comment>
<keyword evidence="13" id="KW-1185">Reference proteome</keyword>
<dbReference type="InterPro" id="IPR029063">
    <property type="entry name" value="SAM-dependent_MTases_sf"/>
</dbReference>
<evidence type="ECO:0000256" key="5">
    <source>
        <dbReference type="ARBA" id="ARBA00039112"/>
    </source>
</evidence>
<evidence type="ECO:0000256" key="11">
    <source>
        <dbReference type="PIRSR" id="PIRSR016958-1"/>
    </source>
</evidence>
<dbReference type="PANTHER" id="PTHR12753:SF0">
    <property type="entry name" value="ALPHA N-TERMINAL PROTEIN METHYLTRANSFERASE 1"/>
    <property type="match status" value="1"/>
</dbReference>
<evidence type="ECO:0000313" key="13">
    <source>
        <dbReference type="Proteomes" id="UP000677054"/>
    </source>
</evidence>
<evidence type="ECO:0000256" key="3">
    <source>
        <dbReference type="ARBA" id="ARBA00022679"/>
    </source>
</evidence>
<dbReference type="FunFam" id="3.40.50.150:FF:000025">
    <property type="entry name" value="N-terminal Xaa-Pro-Lys N-methyltransferase 1"/>
    <property type="match status" value="1"/>
</dbReference>
<dbReference type="GO" id="GO:0005737">
    <property type="term" value="C:cytoplasm"/>
    <property type="evidence" value="ECO:0007669"/>
    <property type="project" value="TreeGrafter"/>
</dbReference>
<evidence type="ECO:0000256" key="10">
    <source>
        <dbReference type="ARBA" id="ARBA00048167"/>
    </source>
</evidence>
<protein>
    <recommendedName>
        <fullName evidence="6">Alpha N-terminal protein methyltransferase 1</fullName>
        <ecNumber evidence="5">2.1.1.244</ecNumber>
    </recommendedName>
    <alternativeName>
        <fullName evidence="7">X-Pro-Lys N-terminal protein methyltransferase 1</fullName>
    </alternativeName>
</protein>
<dbReference type="EC" id="2.1.1.244" evidence="5"/>
<comment type="catalytic activity">
    <reaction evidence="10">
        <text>N-terminal L-alanyl-L-prolyl-L-lysyl-[protein] + 3 S-adenosyl-L-methionine = N-terminal N,N,N-trimethyl-L-alanyl-L-prolyl-L-lysyl-[protein] + 3 S-adenosyl-L-homocysteine + 3 H(+)</text>
        <dbReference type="Rhea" id="RHEA:54712"/>
        <dbReference type="Rhea" id="RHEA-COMP:13785"/>
        <dbReference type="Rhea" id="RHEA-COMP:13971"/>
        <dbReference type="ChEBI" id="CHEBI:15378"/>
        <dbReference type="ChEBI" id="CHEBI:57856"/>
        <dbReference type="ChEBI" id="CHEBI:59789"/>
        <dbReference type="ChEBI" id="CHEBI:138057"/>
        <dbReference type="ChEBI" id="CHEBI:138315"/>
        <dbReference type="EC" id="2.1.1.244"/>
    </reaction>
</comment>
<evidence type="ECO:0000313" key="12">
    <source>
        <dbReference type="EMBL" id="CAD7247408.1"/>
    </source>
</evidence>
<evidence type="ECO:0000256" key="1">
    <source>
        <dbReference type="ARBA" id="ARBA00009059"/>
    </source>
</evidence>
<dbReference type="Gene3D" id="3.40.50.150">
    <property type="entry name" value="Vaccinia Virus protein VP39"/>
    <property type="match status" value="1"/>
</dbReference>
<dbReference type="EMBL" id="CAJPEV010001445">
    <property type="protein sequence ID" value="CAG0892690.1"/>
    <property type="molecule type" value="Genomic_DNA"/>
</dbReference>
<evidence type="ECO:0000256" key="2">
    <source>
        <dbReference type="ARBA" id="ARBA00022603"/>
    </source>
</evidence>
<evidence type="ECO:0000256" key="8">
    <source>
        <dbReference type="ARBA" id="ARBA00047306"/>
    </source>
</evidence>
<dbReference type="InterPro" id="IPR008576">
    <property type="entry name" value="MeTrfase_NTM1"/>
</dbReference>
<feature type="binding site" evidence="11">
    <location>
        <begin position="118"/>
        <end position="119"/>
    </location>
    <ligand>
        <name>S-adenosyl-L-methionine</name>
        <dbReference type="ChEBI" id="CHEBI:59789"/>
    </ligand>
</feature>
<evidence type="ECO:0000256" key="4">
    <source>
        <dbReference type="ARBA" id="ARBA00022691"/>
    </source>
</evidence>
<evidence type="ECO:0000256" key="6">
    <source>
        <dbReference type="ARBA" id="ARBA00039449"/>
    </source>
</evidence>
<dbReference type="GO" id="GO:0032259">
    <property type="term" value="P:methylation"/>
    <property type="evidence" value="ECO:0007669"/>
    <property type="project" value="UniProtKB-KW"/>
</dbReference>
<dbReference type="CDD" id="cd02440">
    <property type="entry name" value="AdoMet_MTases"/>
    <property type="match status" value="1"/>
</dbReference>
<evidence type="ECO:0000256" key="7">
    <source>
        <dbReference type="ARBA" id="ARBA00043129"/>
    </source>
</evidence>
<dbReference type="AlphaFoldDB" id="A0A7R9A409"/>
<reference evidence="12" key="1">
    <citation type="submission" date="2020-11" db="EMBL/GenBank/DDBJ databases">
        <authorList>
            <person name="Tran Van P."/>
        </authorList>
    </citation>
    <scope>NUCLEOTIDE SEQUENCE</scope>
</reference>
<feature type="binding site" evidence="11">
    <location>
        <position position="134"/>
    </location>
    <ligand>
        <name>S-adenosyl-L-methionine</name>
        <dbReference type="ChEBI" id="CHEBI:59789"/>
    </ligand>
</feature>
<name>A0A7R9A409_9CRUS</name>
<keyword evidence="3" id="KW-0808">Transferase</keyword>
<dbReference type="Pfam" id="PF05891">
    <property type="entry name" value="Methyltransf_PK"/>
    <property type="match status" value="1"/>
</dbReference>
<keyword evidence="2" id="KW-0489">Methyltransferase</keyword>
<feature type="binding site" evidence="11">
    <location>
        <position position="68"/>
    </location>
    <ligand>
        <name>S-adenosyl-L-methionine</name>
        <dbReference type="ChEBI" id="CHEBI:59789"/>
    </ligand>
</feature>
<dbReference type="EMBL" id="LR900962">
    <property type="protein sequence ID" value="CAD7247408.1"/>
    <property type="molecule type" value="Genomic_DNA"/>
</dbReference>
<dbReference type="Proteomes" id="UP000677054">
    <property type="component" value="Unassembled WGS sequence"/>
</dbReference>
<comment type="similarity">
    <text evidence="1">Belongs to the methyltransferase superfamily. NTM1 family.</text>
</comment>
<accession>A0A7R9A409</accession>
<sequence>MSSENSTSSCAFYDDAEKYWQHISPTVSGMLGGHADVHQVDIEGSNKFLTALFRQRANLGTERACDCGAGIGRITKTLLQKYFSVIDLVEQNEAFLDEARTNILKDSTKVGQFFCTGLQNFTPEPKTYDVIWCQWVLGHLTDDDLLAFFTRCKTGLRGNGILVVKENVTSNGDVDFDQEDSSVTRPAKLLKELIRKAGFNLIKETKQRQFPSDLYPVYMYAAAPSNPHAS</sequence>
<dbReference type="PANTHER" id="PTHR12753">
    <property type="entry name" value="AD-003 - RELATED"/>
    <property type="match status" value="1"/>
</dbReference>
<comment type="catalytic activity">
    <reaction evidence="9">
        <text>N-terminal L-prolyl-L-prolyl-L-lysyl-[protein] + 2 S-adenosyl-L-methionine = N-terminal N,N-dimethyl-L-prolyl-L-prolyl-L-lysyl-[protein] + 2 S-adenosyl-L-homocysteine + 2 H(+)</text>
        <dbReference type="Rhea" id="RHEA:54736"/>
        <dbReference type="Rhea" id="RHEA-COMP:13787"/>
        <dbReference type="Rhea" id="RHEA-COMP:13974"/>
        <dbReference type="ChEBI" id="CHEBI:15378"/>
        <dbReference type="ChEBI" id="CHEBI:57856"/>
        <dbReference type="ChEBI" id="CHEBI:59789"/>
        <dbReference type="ChEBI" id="CHEBI:138059"/>
        <dbReference type="ChEBI" id="CHEBI:138318"/>
        <dbReference type="EC" id="2.1.1.244"/>
    </reaction>
</comment>
<gene>
    <name evidence="12" type="ORF">DSTB1V02_LOCUS7239</name>
</gene>
<dbReference type="PIRSF" id="PIRSF016958">
    <property type="entry name" value="DUF858_MeTrfase_lik"/>
    <property type="match status" value="1"/>
</dbReference>
<evidence type="ECO:0000256" key="9">
    <source>
        <dbReference type="ARBA" id="ARBA00047885"/>
    </source>
</evidence>
<dbReference type="GO" id="GO:0071885">
    <property type="term" value="F:N-terminal protein N-methyltransferase activity"/>
    <property type="evidence" value="ECO:0007669"/>
    <property type="project" value="UniProtKB-EC"/>
</dbReference>
<proteinExistence type="inferred from homology"/>
<organism evidence="12">
    <name type="scientific">Darwinula stevensoni</name>
    <dbReference type="NCBI Taxonomy" id="69355"/>
    <lineage>
        <taxon>Eukaryota</taxon>
        <taxon>Metazoa</taxon>
        <taxon>Ecdysozoa</taxon>
        <taxon>Arthropoda</taxon>
        <taxon>Crustacea</taxon>
        <taxon>Oligostraca</taxon>
        <taxon>Ostracoda</taxon>
        <taxon>Podocopa</taxon>
        <taxon>Podocopida</taxon>
        <taxon>Darwinulocopina</taxon>
        <taxon>Darwinuloidea</taxon>
        <taxon>Darwinulidae</taxon>
        <taxon>Darwinula</taxon>
    </lineage>
</organism>
<dbReference type="OrthoDB" id="1298661at2759"/>
<feature type="binding site" evidence="11">
    <location>
        <position position="73"/>
    </location>
    <ligand>
        <name>S-adenosyl-L-methionine</name>
        <dbReference type="ChEBI" id="CHEBI:59789"/>
    </ligand>
</feature>
<dbReference type="SUPFAM" id="SSF53335">
    <property type="entry name" value="S-adenosyl-L-methionine-dependent methyltransferases"/>
    <property type="match status" value="1"/>
</dbReference>
<keyword evidence="4 11" id="KW-0949">S-adenosyl-L-methionine</keyword>